<evidence type="ECO:0000256" key="9">
    <source>
        <dbReference type="ARBA" id="ARBA00023239"/>
    </source>
</evidence>
<evidence type="ECO:0000256" key="8">
    <source>
        <dbReference type="ARBA" id="ARBA00022605"/>
    </source>
</evidence>
<dbReference type="InterPro" id="IPR004431">
    <property type="entry name" value="3-IsopropMal_deHydase_ssu"/>
</dbReference>
<keyword evidence="8" id="KW-0028">Amino-acid biosynthesis</keyword>
<dbReference type="CDD" id="cd01577">
    <property type="entry name" value="IPMI_Swivel"/>
    <property type="match status" value="1"/>
</dbReference>
<dbReference type="InterPro" id="IPR015928">
    <property type="entry name" value="Aconitase/3IPM_dehydase_swvl"/>
</dbReference>
<proteinExistence type="inferred from homology"/>
<dbReference type="SUPFAM" id="SSF52016">
    <property type="entry name" value="LeuD/IlvD-like"/>
    <property type="match status" value="1"/>
</dbReference>
<dbReference type="EMBL" id="BMHL01000002">
    <property type="protein sequence ID" value="GGC29445.1"/>
    <property type="molecule type" value="Genomic_DNA"/>
</dbReference>
<accession>A0ABQ1LUJ5</accession>
<evidence type="ECO:0000259" key="11">
    <source>
        <dbReference type="Pfam" id="PF00694"/>
    </source>
</evidence>
<evidence type="ECO:0000256" key="1">
    <source>
        <dbReference type="ARBA" id="ARBA00000491"/>
    </source>
</evidence>
<comment type="function">
    <text evidence="2">Catalyzes the isomerization between 2-isopropylmalate and 3-isopropylmalate, via the formation of 2-isopropylmaleate.</text>
</comment>
<dbReference type="RefSeq" id="WP_115782704.1">
    <property type="nucleotide sequence ID" value="NZ_BMHL01000002.1"/>
</dbReference>
<organism evidence="12 13">
    <name type="scientific">Paraburkholderia caffeinilytica</name>
    <dbReference type="NCBI Taxonomy" id="1761016"/>
    <lineage>
        <taxon>Bacteria</taxon>
        <taxon>Pseudomonadati</taxon>
        <taxon>Pseudomonadota</taxon>
        <taxon>Betaproteobacteria</taxon>
        <taxon>Burkholderiales</taxon>
        <taxon>Burkholderiaceae</taxon>
        <taxon>Paraburkholderia</taxon>
    </lineage>
</organism>
<dbReference type="Proteomes" id="UP000602004">
    <property type="component" value="Unassembled WGS sequence"/>
</dbReference>
<sequence length="207" mass="22797">MQAFTRIEGIAAPLCAADIDTDQIVPARFMHKPRENYGRYCFHDLRNDVSFVLNQTAFRDAQIIIAGPNFGCGSSREQAVHTLADYGIRALIGTSFGDIFYSNCLKNGVLPVRVSAKWIARLFDAIDASPGARVTVDLNRQEVSASGLEPEPFEIDAFSKQALLAGEDETDVTLRLGAYIDAWEIGHGIVPPCEDDRRENSSTTRKS</sequence>
<evidence type="ECO:0000256" key="5">
    <source>
        <dbReference type="ARBA" id="ARBA00011271"/>
    </source>
</evidence>
<dbReference type="EC" id="4.2.1.33" evidence="6"/>
<dbReference type="Pfam" id="PF00694">
    <property type="entry name" value="Aconitase_C"/>
    <property type="match status" value="1"/>
</dbReference>
<keyword evidence="13" id="KW-1185">Reference proteome</keyword>
<evidence type="ECO:0000313" key="12">
    <source>
        <dbReference type="EMBL" id="GGC29445.1"/>
    </source>
</evidence>
<evidence type="ECO:0000256" key="4">
    <source>
        <dbReference type="ARBA" id="ARBA00009845"/>
    </source>
</evidence>
<evidence type="ECO:0000256" key="2">
    <source>
        <dbReference type="ARBA" id="ARBA00002695"/>
    </source>
</evidence>
<evidence type="ECO:0000256" key="7">
    <source>
        <dbReference type="ARBA" id="ARBA00022430"/>
    </source>
</evidence>
<protein>
    <recommendedName>
        <fullName evidence="6">3-isopropylmalate dehydratase</fullName>
        <ecNumber evidence="6">4.2.1.33</ecNumber>
    </recommendedName>
</protein>
<dbReference type="InterPro" id="IPR050075">
    <property type="entry name" value="LeuD"/>
</dbReference>
<gene>
    <name evidence="12" type="primary">leuD</name>
    <name evidence="12" type="ORF">GCM10011400_15060</name>
</gene>
<evidence type="ECO:0000256" key="6">
    <source>
        <dbReference type="ARBA" id="ARBA00011998"/>
    </source>
</evidence>
<dbReference type="InterPro" id="IPR033940">
    <property type="entry name" value="IPMI_Swivel"/>
</dbReference>
<dbReference type="NCBIfam" id="TIGR00171">
    <property type="entry name" value="leuD"/>
    <property type="match status" value="1"/>
</dbReference>
<comment type="pathway">
    <text evidence="3">Amino-acid biosynthesis; L-leucine biosynthesis; L-leucine from 3-methyl-2-oxobutanoate: step 2/4.</text>
</comment>
<dbReference type="InterPro" id="IPR000573">
    <property type="entry name" value="AconitaseA/IPMdHydase_ssu_swvl"/>
</dbReference>
<comment type="similarity">
    <text evidence="4">Belongs to the LeuD family. LeuD type 1 subfamily.</text>
</comment>
<name>A0ABQ1LUJ5_9BURK</name>
<keyword evidence="7" id="KW-0432">Leucine biosynthesis</keyword>
<comment type="caution">
    <text evidence="12">The sequence shown here is derived from an EMBL/GenBank/DDBJ whole genome shotgun (WGS) entry which is preliminary data.</text>
</comment>
<dbReference type="PANTHER" id="PTHR43345">
    <property type="entry name" value="3-ISOPROPYLMALATE DEHYDRATASE SMALL SUBUNIT 2-RELATED-RELATED"/>
    <property type="match status" value="1"/>
</dbReference>
<dbReference type="Gene3D" id="3.20.19.10">
    <property type="entry name" value="Aconitase, domain 4"/>
    <property type="match status" value="1"/>
</dbReference>
<keyword evidence="9" id="KW-0456">Lyase</keyword>
<feature type="domain" description="Aconitase A/isopropylmalate dehydratase small subunit swivel" evidence="11">
    <location>
        <begin position="45"/>
        <end position="116"/>
    </location>
</feature>
<evidence type="ECO:0000256" key="10">
    <source>
        <dbReference type="ARBA" id="ARBA00023304"/>
    </source>
</evidence>
<reference evidence="13" key="1">
    <citation type="journal article" date="2019" name="Int. J. Syst. Evol. Microbiol.">
        <title>The Global Catalogue of Microorganisms (GCM) 10K type strain sequencing project: providing services to taxonomists for standard genome sequencing and annotation.</title>
        <authorList>
            <consortium name="The Broad Institute Genomics Platform"/>
            <consortium name="The Broad Institute Genome Sequencing Center for Infectious Disease"/>
            <person name="Wu L."/>
            <person name="Ma J."/>
        </authorList>
    </citation>
    <scope>NUCLEOTIDE SEQUENCE [LARGE SCALE GENOMIC DNA]</scope>
    <source>
        <strain evidence="13">CGMCC 1.15103</strain>
    </source>
</reference>
<dbReference type="PANTHER" id="PTHR43345:SF5">
    <property type="entry name" value="3-ISOPROPYLMALATE DEHYDRATASE SMALL SUBUNIT"/>
    <property type="match status" value="1"/>
</dbReference>
<comment type="catalytic activity">
    <reaction evidence="1">
        <text>(2R,3S)-3-isopropylmalate = (2S)-2-isopropylmalate</text>
        <dbReference type="Rhea" id="RHEA:32287"/>
        <dbReference type="ChEBI" id="CHEBI:1178"/>
        <dbReference type="ChEBI" id="CHEBI:35121"/>
        <dbReference type="EC" id="4.2.1.33"/>
    </reaction>
</comment>
<evidence type="ECO:0000313" key="13">
    <source>
        <dbReference type="Proteomes" id="UP000602004"/>
    </source>
</evidence>
<evidence type="ECO:0000256" key="3">
    <source>
        <dbReference type="ARBA" id="ARBA00004729"/>
    </source>
</evidence>
<dbReference type="NCBIfam" id="NF002458">
    <property type="entry name" value="PRK01641.1"/>
    <property type="match status" value="1"/>
</dbReference>
<keyword evidence="10" id="KW-0100">Branched-chain amino acid biosynthesis</keyword>
<comment type="subunit">
    <text evidence="5">Heterodimer of LeuC and LeuD.</text>
</comment>